<comment type="caution">
    <text evidence="4">The sequence shown here is derived from an EMBL/GenBank/DDBJ whole genome shotgun (WGS) entry which is preliminary data.</text>
</comment>
<dbReference type="InterPro" id="IPR013022">
    <property type="entry name" value="Xyl_isomerase-like_TIM-brl"/>
</dbReference>
<name>A0ABS2TF68_9ACTO</name>
<dbReference type="SUPFAM" id="SSF51658">
    <property type="entry name" value="Xylose isomerase-like"/>
    <property type="match status" value="1"/>
</dbReference>
<dbReference type="InterPro" id="IPR050417">
    <property type="entry name" value="Sugar_Epim/Isomerase"/>
</dbReference>
<sequence length="269" mass="29207">MASPFTLAVCAHMQFVDLPFLDRITTIGSYGVAVELWDWTTLDLDAIAATGVPVESMTGYIRGNLTDDDGIEEFLATAEESARASTILGKPRLNIHGTGLGEGGLPVRPVGTVTGPMWARAALTLHRLAEIAEKYDVVYEMENLNLAVDHPGTPFAGPDDILALIEAVDSPRLKLNLDLYHAQIDQGDLTETCRRALPHLGEIQVADVPGRCEPGTGEINYHHIARALDQMGYRGTIALEGWARTDSHTAITTFIETFSNLERTDGGLR</sequence>
<dbReference type="Proteomes" id="UP000705983">
    <property type="component" value="Unassembled WGS sequence"/>
</dbReference>
<dbReference type="Gene3D" id="3.20.20.150">
    <property type="entry name" value="Divalent-metal-dependent TIM barrel enzymes"/>
    <property type="match status" value="1"/>
</dbReference>
<gene>
    <name evidence="4" type="ORF">JVW63_06260</name>
</gene>
<protein>
    <submittedName>
        <fullName evidence="4">TIM barrel protein</fullName>
    </submittedName>
</protein>
<organism evidence="4 5">
    <name type="scientific">Flaviflexus equikiangi</name>
    <dbReference type="NCBI Taxonomy" id="2758573"/>
    <lineage>
        <taxon>Bacteria</taxon>
        <taxon>Bacillati</taxon>
        <taxon>Actinomycetota</taxon>
        <taxon>Actinomycetes</taxon>
        <taxon>Actinomycetales</taxon>
        <taxon>Actinomycetaceae</taxon>
        <taxon>Flaviflexus</taxon>
    </lineage>
</organism>
<dbReference type="InterPro" id="IPR036237">
    <property type="entry name" value="Xyl_isomerase-like_sf"/>
</dbReference>
<reference evidence="5" key="1">
    <citation type="submission" date="2021-02" db="EMBL/GenBank/DDBJ databases">
        <title>Leucobacter sp. CX169.</title>
        <authorList>
            <person name="Cheng Y."/>
        </authorList>
    </citation>
    <scope>NUCLEOTIDE SEQUENCE [LARGE SCALE GENOMIC DNA]</scope>
    <source>
        <strain evidence="5">JY899</strain>
    </source>
</reference>
<evidence type="ECO:0000313" key="5">
    <source>
        <dbReference type="Proteomes" id="UP000705983"/>
    </source>
</evidence>
<evidence type="ECO:0000256" key="1">
    <source>
        <dbReference type="ARBA" id="ARBA00023235"/>
    </source>
</evidence>
<evidence type="ECO:0000256" key="2">
    <source>
        <dbReference type="PIRNR" id="PIRNR006241"/>
    </source>
</evidence>
<comment type="similarity">
    <text evidence="2">Belongs to the hyi family.</text>
</comment>
<dbReference type="EMBL" id="JAFFJS010000003">
    <property type="protein sequence ID" value="MBM9433299.1"/>
    <property type="molecule type" value="Genomic_DNA"/>
</dbReference>
<dbReference type="PANTHER" id="PTHR43489">
    <property type="entry name" value="ISOMERASE"/>
    <property type="match status" value="1"/>
</dbReference>
<dbReference type="PIRSF" id="PIRSF006241">
    <property type="entry name" value="HyI"/>
    <property type="match status" value="1"/>
</dbReference>
<keyword evidence="1 2" id="KW-0413">Isomerase</keyword>
<dbReference type="Pfam" id="PF01261">
    <property type="entry name" value="AP_endonuc_2"/>
    <property type="match status" value="1"/>
</dbReference>
<feature type="domain" description="Xylose isomerase-like TIM barrel" evidence="3">
    <location>
        <begin position="46"/>
        <end position="249"/>
    </location>
</feature>
<dbReference type="RefSeq" id="WP_187996641.1">
    <property type="nucleotide sequence ID" value="NZ_JACEXG010000003.1"/>
</dbReference>
<evidence type="ECO:0000259" key="3">
    <source>
        <dbReference type="Pfam" id="PF01261"/>
    </source>
</evidence>
<proteinExistence type="inferred from homology"/>
<dbReference type="InterPro" id="IPR026040">
    <property type="entry name" value="HyI-like"/>
</dbReference>
<accession>A0ABS2TF68</accession>
<keyword evidence="5" id="KW-1185">Reference proteome</keyword>
<evidence type="ECO:0000313" key="4">
    <source>
        <dbReference type="EMBL" id="MBM9433299.1"/>
    </source>
</evidence>